<evidence type="ECO:0000256" key="1">
    <source>
        <dbReference type="SAM" id="MobiDB-lite"/>
    </source>
</evidence>
<evidence type="ECO:0000313" key="3">
    <source>
        <dbReference type="Proteomes" id="UP001372834"/>
    </source>
</evidence>
<gene>
    <name evidence="2" type="ORF">RUM43_004760</name>
</gene>
<feature type="region of interest" description="Disordered" evidence="1">
    <location>
        <begin position="1"/>
        <end position="41"/>
    </location>
</feature>
<dbReference type="AlphaFoldDB" id="A0AAN8XMF6"/>
<protein>
    <submittedName>
        <fullName evidence="2">Uncharacterized protein</fullName>
    </submittedName>
</protein>
<dbReference type="EMBL" id="JAWJWE010000002">
    <property type="protein sequence ID" value="KAK6643255.1"/>
    <property type="molecule type" value="Genomic_DNA"/>
</dbReference>
<name>A0AAN8XMF6_POLSC</name>
<proteinExistence type="predicted"/>
<feature type="compositionally biased region" description="Basic and acidic residues" evidence="1">
    <location>
        <begin position="1"/>
        <end position="10"/>
    </location>
</feature>
<sequence length="86" mass="10024">MEHYQSRPIDRPVQVRVKAEEEEEENKVGNNNESGHPLRRWNSFPFRLTQKEETVEPETCDSFPTVPGQVRDVFPVEGARRETGDK</sequence>
<dbReference type="Proteomes" id="UP001372834">
    <property type="component" value="Unassembled WGS sequence"/>
</dbReference>
<organism evidence="2 3">
    <name type="scientific">Polyplax serrata</name>
    <name type="common">Common mouse louse</name>
    <dbReference type="NCBI Taxonomy" id="468196"/>
    <lineage>
        <taxon>Eukaryota</taxon>
        <taxon>Metazoa</taxon>
        <taxon>Ecdysozoa</taxon>
        <taxon>Arthropoda</taxon>
        <taxon>Hexapoda</taxon>
        <taxon>Insecta</taxon>
        <taxon>Pterygota</taxon>
        <taxon>Neoptera</taxon>
        <taxon>Paraneoptera</taxon>
        <taxon>Psocodea</taxon>
        <taxon>Troctomorpha</taxon>
        <taxon>Phthiraptera</taxon>
        <taxon>Anoplura</taxon>
        <taxon>Polyplacidae</taxon>
        <taxon>Polyplax</taxon>
    </lineage>
</organism>
<reference evidence="2 3" key="1">
    <citation type="submission" date="2023-10" db="EMBL/GenBank/DDBJ databases">
        <title>Genomes of two closely related lineages of the louse Polyplax serrata with different host specificities.</title>
        <authorList>
            <person name="Martinu J."/>
            <person name="Tarabai H."/>
            <person name="Stefka J."/>
            <person name="Hypsa V."/>
        </authorList>
    </citation>
    <scope>NUCLEOTIDE SEQUENCE [LARGE SCALE GENOMIC DNA]</scope>
    <source>
        <strain evidence="2">HR10_N</strain>
    </source>
</reference>
<accession>A0AAN8XMF6</accession>
<comment type="caution">
    <text evidence="2">The sequence shown here is derived from an EMBL/GenBank/DDBJ whole genome shotgun (WGS) entry which is preliminary data.</text>
</comment>
<evidence type="ECO:0000313" key="2">
    <source>
        <dbReference type="EMBL" id="KAK6643255.1"/>
    </source>
</evidence>